<evidence type="ECO:0000313" key="1">
    <source>
        <dbReference type="EMBL" id="ETF03714.1"/>
    </source>
</evidence>
<dbReference type="PANTHER" id="PTHR30632:SF11">
    <property type="entry name" value="BLR4797 PROTEIN"/>
    <property type="match status" value="1"/>
</dbReference>
<dbReference type="SUPFAM" id="SSF53850">
    <property type="entry name" value="Periplasmic binding protein-like II"/>
    <property type="match status" value="1"/>
</dbReference>
<dbReference type="PATRIC" id="fig|1424334.3.peg.74"/>
<proteinExistence type="predicted"/>
<protein>
    <submittedName>
        <fullName evidence="1">Molybdate ABC transporter substrate-binding protein</fullName>
    </submittedName>
</protein>
<reference evidence="1 2" key="1">
    <citation type="journal article" date="2014" name="Genome Announc.">
        <title>Draft Genome Sequence of Advenella kashmirensis Strain W13003, a Polycyclic Aromatic Hydrocarbon-Degrading Bacterium.</title>
        <authorList>
            <person name="Wang X."/>
            <person name="Jin D."/>
            <person name="Zhou L."/>
            <person name="Wu L."/>
            <person name="An W."/>
            <person name="Zhao L."/>
        </authorList>
    </citation>
    <scope>NUCLEOTIDE SEQUENCE [LARGE SCALE GENOMIC DNA]</scope>
    <source>
        <strain evidence="1 2">W13003</strain>
    </source>
</reference>
<dbReference type="OrthoDB" id="8902433at2"/>
<name>V8QXG2_9BURK</name>
<organism evidence="1 2">
    <name type="scientific">Advenella kashmirensis W13003</name>
    <dbReference type="NCBI Taxonomy" id="1424334"/>
    <lineage>
        <taxon>Bacteria</taxon>
        <taxon>Pseudomonadati</taxon>
        <taxon>Pseudomonadota</taxon>
        <taxon>Betaproteobacteria</taxon>
        <taxon>Burkholderiales</taxon>
        <taxon>Alcaligenaceae</taxon>
    </lineage>
</organism>
<dbReference type="EMBL" id="AYXT01000001">
    <property type="protein sequence ID" value="ETF03714.1"/>
    <property type="molecule type" value="Genomic_DNA"/>
</dbReference>
<dbReference type="Pfam" id="PF13531">
    <property type="entry name" value="SBP_bac_11"/>
    <property type="match status" value="1"/>
</dbReference>
<dbReference type="GO" id="GO:0030973">
    <property type="term" value="F:molybdate ion binding"/>
    <property type="evidence" value="ECO:0007669"/>
    <property type="project" value="TreeGrafter"/>
</dbReference>
<dbReference type="eggNOG" id="COG0725">
    <property type="taxonomic scope" value="Bacteria"/>
</dbReference>
<sequence>MKLRILSGGAAFGLVDGLRTQFENETSATIDGTFGAVGTMKEKLLDGTSCDLLILSRKLMDELSSDGRVDASLMRDIGTVSTGVAFRSATQSGPVTTQDQLRRALRAATQIMVPDMARSTAGIHMKSVFEQLGVLEDIAGNIREYPNGATAMKALAESGDDSSMGCTQVTEILYTPGVQLAGKLPPGSELDTVYTAGVAIHAQQPELARRLLDMLSDSAHDGLKKSAGFQV</sequence>
<keyword evidence="2" id="KW-1185">Reference proteome</keyword>
<gene>
    <name evidence="1" type="ORF">W822_00365</name>
</gene>
<dbReference type="Proteomes" id="UP000018733">
    <property type="component" value="Unassembled WGS sequence"/>
</dbReference>
<dbReference type="InterPro" id="IPR050682">
    <property type="entry name" value="ModA/WtpA"/>
</dbReference>
<evidence type="ECO:0000313" key="2">
    <source>
        <dbReference type="Proteomes" id="UP000018733"/>
    </source>
</evidence>
<dbReference type="HOGENOM" id="CLU_1183204_0_0_4"/>
<accession>V8QXG2</accession>
<dbReference type="STRING" id="1424334.W822_00365"/>
<dbReference type="GO" id="GO:0015689">
    <property type="term" value="P:molybdate ion transport"/>
    <property type="evidence" value="ECO:0007669"/>
    <property type="project" value="TreeGrafter"/>
</dbReference>
<dbReference type="RefSeq" id="WP_024003146.1">
    <property type="nucleotide sequence ID" value="NZ_KI650979.1"/>
</dbReference>
<comment type="caution">
    <text evidence="1">The sequence shown here is derived from an EMBL/GenBank/DDBJ whole genome shotgun (WGS) entry which is preliminary data.</text>
</comment>
<dbReference type="AlphaFoldDB" id="V8QXG2"/>
<dbReference type="PANTHER" id="PTHR30632">
    <property type="entry name" value="MOLYBDATE-BINDING PERIPLASMIC PROTEIN"/>
    <property type="match status" value="1"/>
</dbReference>
<dbReference type="Gene3D" id="3.40.190.10">
    <property type="entry name" value="Periplasmic binding protein-like II"/>
    <property type="match status" value="2"/>
</dbReference>